<dbReference type="AntiFam" id="ANF00272">
    <property type="entry name" value="Translation of CRISPR region"/>
</dbReference>
<dbReference type="EMBL" id="BLRV01000029">
    <property type="protein sequence ID" value="GFP21253.1"/>
    <property type="molecule type" value="Genomic_DNA"/>
</dbReference>
<organism evidence="1 2">
    <name type="scientific">Candidatus Hakubella thermalkaliphila</name>
    <dbReference type="NCBI Taxonomy" id="2754717"/>
    <lineage>
        <taxon>Bacteria</taxon>
        <taxon>Bacillati</taxon>
        <taxon>Actinomycetota</taxon>
        <taxon>Actinomycetota incertae sedis</taxon>
        <taxon>Candidatus Hakubellales</taxon>
        <taxon>Candidatus Hakubellaceae</taxon>
        <taxon>Candidatus Hakubella</taxon>
    </lineage>
</organism>
<protein>
    <submittedName>
        <fullName evidence="1">Uncharacterized protein</fullName>
    </submittedName>
</protein>
<comment type="caution">
    <text evidence="1">The sequence shown here is derived from an EMBL/GenBank/DDBJ whole genome shotgun (WGS) entry which is preliminary data.</text>
</comment>
<sequence>MQRFKIHEIDPVSIHALARRATAMAIFAQSDQISFNPRPRTEGDMSEMEIASDLQLFQSTPSHGGRQEYRGSPVVVFRFQSTPSHGGRHG</sequence>
<dbReference type="AlphaFoldDB" id="A0A6V8NMB9"/>
<proteinExistence type="predicted"/>
<accession>A0A6V8NMB9</accession>
<reference evidence="1 2" key="1">
    <citation type="journal article" date="2020" name="Front. Microbiol.">
        <title>Single-cell genomics of novel Actinobacteria with the Wood-Ljungdahl pathway discovered in a serpentinizing system.</title>
        <authorList>
            <person name="Merino N."/>
            <person name="Kawai M."/>
            <person name="Boyd E.S."/>
            <person name="Colman D.R."/>
            <person name="McGlynn S.E."/>
            <person name="Nealson K.H."/>
            <person name="Kurokawa K."/>
            <person name="Hongoh Y."/>
        </authorList>
    </citation>
    <scope>NUCLEOTIDE SEQUENCE [LARGE SCALE GENOMIC DNA]</scope>
    <source>
        <strain evidence="1 2">S06</strain>
    </source>
</reference>
<name>A0A6V8NMB9_9ACTN</name>
<evidence type="ECO:0000313" key="1">
    <source>
        <dbReference type="EMBL" id="GFP21253.1"/>
    </source>
</evidence>
<gene>
    <name evidence="1" type="ORF">HKBW3S06_00479</name>
</gene>
<dbReference type="Proteomes" id="UP000580051">
    <property type="component" value="Unassembled WGS sequence"/>
</dbReference>
<evidence type="ECO:0000313" key="2">
    <source>
        <dbReference type="Proteomes" id="UP000580051"/>
    </source>
</evidence>